<accession>A0ABY4GEB6</accession>
<sequence length="172" mass="19336">MRLISFTPALLAAVRADRKTVTRRRIASPLSLQQQPDAYRYHGLEQEGALFESLQPGSTRWLPLISCPFGQPGALLCVQEDASLRLEVVSLHAEQVRTLTNTDALAEGVQERQLAGQQQWGGVEPDPSLPGCYRWYESPTAAFRALLDSIYSAAWERNEWVWVVKFTRVLPV</sequence>
<gene>
    <name evidence="1" type="ORF">MUN86_27695</name>
</gene>
<organism evidence="1 2">
    <name type="scientific">Hymenobacter volaticus</name>
    <dbReference type="NCBI Taxonomy" id="2932254"/>
    <lineage>
        <taxon>Bacteria</taxon>
        <taxon>Pseudomonadati</taxon>
        <taxon>Bacteroidota</taxon>
        <taxon>Cytophagia</taxon>
        <taxon>Cytophagales</taxon>
        <taxon>Hymenobacteraceae</taxon>
        <taxon>Hymenobacter</taxon>
    </lineage>
</organism>
<evidence type="ECO:0000313" key="2">
    <source>
        <dbReference type="Proteomes" id="UP000830401"/>
    </source>
</evidence>
<protein>
    <recommendedName>
        <fullName evidence="3">ASCH domain-containing protein</fullName>
    </recommendedName>
</protein>
<dbReference type="RefSeq" id="WP_245126994.1">
    <property type="nucleotide sequence ID" value="NZ_CP095065.1"/>
</dbReference>
<dbReference type="Proteomes" id="UP000830401">
    <property type="component" value="Plasmid unnamed4"/>
</dbReference>
<geneLocation type="plasmid" evidence="1 2">
    <name>unnamed4</name>
</geneLocation>
<reference evidence="1" key="1">
    <citation type="submission" date="2022-04" db="EMBL/GenBank/DDBJ databases">
        <title>Hymenobacter sp. isolated from the air.</title>
        <authorList>
            <person name="Won M."/>
            <person name="Lee C.-M."/>
            <person name="Woen H.-Y."/>
            <person name="Kwon S.-W."/>
        </authorList>
    </citation>
    <scope>NUCLEOTIDE SEQUENCE</scope>
    <source>
        <strain evidence="1">5420S-77</strain>
        <plasmid evidence="1">unnamed4</plasmid>
    </source>
</reference>
<evidence type="ECO:0008006" key="3">
    <source>
        <dbReference type="Google" id="ProtNLM"/>
    </source>
</evidence>
<keyword evidence="2" id="KW-1185">Reference proteome</keyword>
<dbReference type="EMBL" id="CP095065">
    <property type="protein sequence ID" value="UOQ69240.1"/>
    <property type="molecule type" value="Genomic_DNA"/>
</dbReference>
<evidence type="ECO:0000313" key="1">
    <source>
        <dbReference type="EMBL" id="UOQ69240.1"/>
    </source>
</evidence>
<name>A0ABY4GEB6_9BACT</name>
<proteinExistence type="predicted"/>
<keyword evidence="1" id="KW-0614">Plasmid</keyword>